<organism evidence="1">
    <name type="scientific">Chromera velia CCMP2878</name>
    <dbReference type="NCBI Taxonomy" id="1169474"/>
    <lineage>
        <taxon>Eukaryota</taxon>
        <taxon>Sar</taxon>
        <taxon>Alveolata</taxon>
        <taxon>Colpodellida</taxon>
        <taxon>Chromeraceae</taxon>
        <taxon>Chromera</taxon>
    </lineage>
</organism>
<dbReference type="EMBL" id="CDMZ01003533">
    <property type="protein sequence ID" value="CEM46721.1"/>
    <property type="molecule type" value="Genomic_DNA"/>
</dbReference>
<sequence>MGLIGINGNPKGKKHQDRLKMLKEIPEVSRPFHPGMKVDQLILRSSLEGFEGESAQAHMCSSNFENVKAYFANAPLDSLKMGGKGEISPPQLTVEEEVIKQNLVPEKLREYGICGKGAYFAFDMTKAVGYASMRYARKVRDSSFNLLTFEEDGSHFCGLLWGDSRHGEGDVRSPQHTRR</sequence>
<name>A0A0G4HQZ7_9ALVE</name>
<gene>
    <name evidence="1" type="ORF">Cvel_30425</name>
</gene>
<proteinExistence type="predicted"/>
<reference evidence="1" key="1">
    <citation type="submission" date="2014-11" db="EMBL/GenBank/DDBJ databases">
        <authorList>
            <person name="Otto D Thomas"/>
            <person name="Naeem Raeece"/>
        </authorList>
    </citation>
    <scope>NUCLEOTIDE SEQUENCE</scope>
</reference>
<dbReference type="VEuPathDB" id="CryptoDB:Cvel_30425"/>
<evidence type="ECO:0000313" key="1">
    <source>
        <dbReference type="EMBL" id="CEM46721.1"/>
    </source>
</evidence>
<dbReference type="AlphaFoldDB" id="A0A0G4HQZ7"/>
<protein>
    <submittedName>
        <fullName evidence="1">Uncharacterized protein</fullName>
    </submittedName>
</protein>
<accession>A0A0G4HQZ7</accession>